<name>A0A2C9VQZ8_MANES</name>
<organism evidence="1">
    <name type="scientific">Manihot esculenta</name>
    <name type="common">Cassava</name>
    <name type="synonym">Jatropha manihot</name>
    <dbReference type="NCBI Taxonomy" id="3983"/>
    <lineage>
        <taxon>Eukaryota</taxon>
        <taxon>Viridiplantae</taxon>
        <taxon>Streptophyta</taxon>
        <taxon>Embryophyta</taxon>
        <taxon>Tracheophyta</taxon>
        <taxon>Spermatophyta</taxon>
        <taxon>Magnoliopsida</taxon>
        <taxon>eudicotyledons</taxon>
        <taxon>Gunneridae</taxon>
        <taxon>Pentapetalae</taxon>
        <taxon>rosids</taxon>
        <taxon>fabids</taxon>
        <taxon>Malpighiales</taxon>
        <taxon>Euphorbiaceae</taxon>
        <taxon>Crotonoideae</taxon>
        <taxon>Manihoteae</taxon>
        <taxon>Manihot</taxon>
    </lineage>
</organism>
<dbReference type="AlphaFoldDB" id="A0A2C9VQZ8"/>
<reference evidence="1" key="1">
    <citation type="submission" date="2016-02" db="EMBL/GenBank/DDBJ databases">
        <title>WGS assembly of Manihot esculenta.</title>
        <authorList>
            <person name="Bredeson J.V."/>
            <person name="Prochnik S.E."/>
            <person name="Lyons J.B."/>
            <person name="Schmutz J."/>
            <person name="Grimwood J."/>
            <person name="Vrebalov J."/>
            <person name="Bart R.S."/>
            <person name="Amuge T."/>
            <person name="Ferguson M.E."/>
            <person name="Green R."/>
            <person name="Putnam N."/>
            <person name="Stites J."/>
            <person name="Rounsley S."/>
            <person name="Rokhsar D.S."/>
        </authorList>
    </citation>
    <scope>NUCLEOTIDE SEQUENCE [LARGE SCALE GENOMIC DNA]</scope>
    <source>
        <tissue evidence="1">Leaf</tissue>
    </source>
</reference>
<gene>
    <name evidence="1" type="ORF">MANES_06G100600</name>
</gene>
<dbReference type="EMBL" id="CM004392">
    <property type="protein sequence ID" value="OAY47717.1"/>
    <property type="molecule type" value="Genomic_DNA"/>
</dbReference>
<accession>A0A2C9VQZ8</accession>
<evidence type="ECO:0000313" key="1">
    <source>
        <dbReference type="EMBL" id="OAY47717.1"/>
    </source>
</evidence>
<proteinExistence type="predicted"/>
<sequence length="81" mass="9215">MPSVFSAFTLPLSASHSKTLPLWQVPLLLQLLLLHSLKCIPSHPLLSFPFLCLANPIFSFSTSIEPIIRPLMRKWLQPFFV</sequence>
<protein>
    <submittedName>
        <fullName evidence="1">Uncharacterized protein</fullName>
    </submittedName>
</protein>